<sequence>MHLCLQIPELVYEIAYELFPTRDVRYQSMDSLVLSPMKGRNDVLALATTCKGFLELSLDILWRDMRSIRPIYSVLCSLSKEERDRKKLSTAEFFAIARWDRLEYYCRRIRSIYSFGMICSEGDEIHSLLIYHQKATGHAVTPNLRSLMWDMDDDEDLQYLPFCGPNLTFLAILPLYLFGKSTSAINGQVMECSLPNLVELEFLPNHWEKPSHQQKLYASLMLIYLHRPLRSINSAYYSMSYEQFDEISAMPDLHSFSLETLPEIIWNPRDGPPPPDAWPFFPALRYLGLHRTRLGEASDFLKHIHNVRHLERLEIKFHEKDEKDEVGRFIATVGESCSIEMKEFHFALSRIGRNVELDRVDAFRVPQSMFSPLLAFKNLEHCDIRVHALDIDDSFVESAASSWPNLVTFVVIPLERHAEEAKLTLLGLLPLAKKCPRLETVWLILNQGITAEELGTGLDKMVRTWDHTAAGHDLPNLELWLGGLTQLMRQRQCDVVVRLIHIFPNLMWCSDPFVEYCVHALRDKTTRPSSKVFDDEQDPYPWIPELVGEIAIKLRAARGPGEYEDIRVENNYRDVLALALTCKGFLEQSLDVLWRDMDSISPINHVVDILPRTGRQPEYMDIDGIKKLGLTEADWARLDYHGPRIRSLKVTGYHPPVYDTLLRYVQETSGLAVTPNLRSLIWDTDRDNHFGFIPFCGPSLAFLTITPPSLDISALYMASRLKSCLSGLEELVFWNNGRDNTTKDRDVYASSVVLCTPPLRSLDSTFHHLSPEAFARVASMPRLETLSLSSLPLEPYISSLSGHPASPFLPVVKNLCLRHFQLDTISRVLTVMGNAKQLERLQIEFPEEERKAAIGNFVATVGKQCSITVLEFSLSLTLGYEGVDRVDSVFRIPNAMFSPLLSFKNMERCDIRVLALDIDDTFLESVATSWPNLRVFIVLSTYDYREESRLTLPGLLPLAKNCPRLYNVMLNLNTRITAEDFSTGLHQMVRTWDHGAAVALPPDLHSWLGGLGSLARGRPREVAEHLKAVFPSIRSTSSAAVEYWIAGAESGEESEMEYIARFGGVQSEYPWVRPEEDDDDYEVPEEMLLFG</sequence>
<dbReference type="AlphaFoldDB" id="A0A4Y9XZ51"/>
<dbReference type="SUPFAM" id="SSF52058">
    <property type="entry name" value="L domain-like"/>
    <property type="match status" value="1"/>
</dbReference>
<dbReference type="EMBL" id="SEOQ01000923">
    <property type="protein sequence ID" value="TFY55375.1"/>
    <property type="molecule type" value="Genomic_DNA"/>
</dbReference>
<name>A0A4Y9XZ51_9AGAM</name>
<protein>
    <recommendedName>
        <fullName evidence="3">F-box domain-containing protein</fullName>
    </recommendedName>
</protein>
<organism evidence="1 2">
    <name type="scientific">Dentipellis fragilis</name>
    <dbReference type="NCBI Taxonomy" id="205917"/>
    <lineage>
        <taxon>Eukaryota</taxon>
        <taxon>Fungi</taxon>
        <taxon>Dikarya</taxon>
        <taxon>Basidiomycota</taxon>
        <taxon>Agaricomycotina</taxon>
        <taxon>Agaricomycetes</taxon>
        <taxon>Russulales</taxon>
        <taxon>Hericiaceae</taxon>
        <taxon>Dentipellis</taxon>
    </lineage>
</organism>
<evidence type="ECO:0000313" key="1">
    <source>
        <dbReference type="EMBL" id="TFY55375.1"/>
    </source>
</evidence>
<dbReference type="Gene3D" id="3.80.10.10">
    <property type="entry name" value="Ribonuclease Inhibitor"/>
    <property type="match status" value="2"/>
</dbReference>
<gene>
    <name evidence="1" type="ORF">EVG20_g9339</name>
</gene>
<evidence type="ECO:0000313" key="2">
    <source>
        <dbReference type="Proteomes" id="UP000298327"/>
    </source>
</evidence>
<dbReference type="OrthoDB" id="3543113at2759"/>
<dbReference type="InterPro" id="IPR032675">
    <property type="entry name" value="LRR_dom_sf"/>
</dbReference>
<dbReference type="Proteomes" id="UP000298327">
    <property type="component" value="Unassembled WGS sequence"/>
</dbReference>
<evidence type="ECO:0008006" key="3">
    <source>
        <dbReference type="Google" id="ProtNLM"/>
    </source>
</evidence>
<proteinExistence type="predicted"/>
<accession>A0A4Y9XZ51</accession>
<reference evidence="1 2" key="1">
    <citation type="submission" date="2019-02" db="EMBL/GenBank/DDBJ databases">
        <title>Genome sequencing of the rare red list fungi Dentipellis fragilis.</title>
        <authorList>
            <person name="Buettner E."/>
            <person name="Kellner H."/>
        </authorList>
    </citation>
    <scope>NUCLEOTIDE SEQUENCE [LARGE SCALE GENOMIC DNA]</scope>
    <source>
        <strain evidence="1 2">DSM 105465</strain>
    </source>
</reference>
<comment type="caution">
    <text evidence="1">The sequence shown here is derived from an EMBL/GenBank/DDBJ whole genome shotgun (WGS) entry which is preliminary data.</text>
</comment>
<dbReference type="STRING" id="205917.A0A4Y9XZ51"/>
<keyword evidence="2" id="KW-1185">Reference proteome</keyword>